<evidence type="ECO:0000256" key="6">
    <source>
        <dbReference type="ARBA" id="ARBA00023136"/>
    </source>
</evidence>
<evidence type="ECO:0000256" key="9">
    <source>
        <dbReference type="RuleBase" id="RU351113"/>
    </source>
</evidence>
<gene>
    <name evidence="10" type="ORF">WN55_03893</name>
</gene>
<evidence type="ECO:0000256" key="4">
    <source>
        <dbReference type="ARBA" id="ARBA00022725"/>
    </source>
</evidence>
<dbReference type="GO" id="GO:0007165">
    <property type="term" value="P:signal transduction"/>
    <property type="evidence" value="ECO:0007669"/>
    <property type="project" value="UniProtKB-KW"/>
</dbReference>
<evidence type="ECO:0000256" key="7">
    <source>
        <dbReference type="ARBA" id="ARBA00023170"/>
    </source>
</evidence>
<evidence type="ECO:0000313" key="11">
    <source>
        <dbReference type="Proteomes" id="UP000076502"/>
    </source>
</evidence>
<comment type="caution">
    <text evidence="9">Lacks conserved residue(s) required for the propagation of feature annotation.</text>
</comment>
<keyword evidence="11" id="KW-1185">Reference proteome</keyword>
<name>A0A154NYL3_DUFNO</name>
<keyword evidence="2 9" id="KW-0716">Sensory transduction</keyword>
<dbReference type="GO" id="GO:0004984">
    <property type="term" value="F:olfactory receptor activity"/>
    <property type="evidence" value="ECO:0007669"/>
    <property type="project" value="InterPro"/>
</dbReference>
<evidence type="ECO:0000256" key="2">
    <source>
        <dbReference type="ARBA" id="ARBA00022606"/>
    </source>
</evidence>
<dbReference type="InterPro" id="IPR004117">
    <property type="entry name" value="7tm6_olfct_rcpt"/>
</dbReference>
<reference evidence="10 11" key="1">
    <citation type="submission" date="2015-07" db="EMBL/GenBank/DDBJ databases">
        <title>The genome of Dufourea novaeangliae.</title>
        <authorList>
            <person name="Pan H."/>
            <person name="Kapheim K."/>
        </authorList>
    </citation>
    <scope>NUCLEOTIDE SEQUENCE [LARGE SCALE GENOMIC DNA]</scope>
    <source>
        <strain evidence="10">0120121106</strain>
        <tissue evidence="10">Whole body</tissue>
    </source>
</reference>
<evidence type="ECO:0000313" key="10">
    <source>
        <dbReference type="EMBL" id="KZC04108.1"/>
    </source>
</evidence>
<dbReference type="Pfam" id="PF02949">
    <property type="entry name" value="7tm_6"/>
    <property type="match status" value="1"/>
</dbReference>
<sequence length="371" mass="42006">MKSPSTISQSIVFGLHFAGIWPGTPYPGLHKVLWVTCMGICQTYQYKYVITRFRTESLIMLIDSFSIALPLTMVCIKLIVAWTHRGVLRDILSTMEEDCQKYAVIDTNNVISRTAAISYRVTSTILILYVSSVGFYAVGTFAFQNGNHSRELLLKMDLPFDINESPAYELVVTAQFLHQVASSITFGAFLGLLLIAVLHVGCQIDIICQRLTDISIKTKGQLQFFITRHQEIIVFIDRVEKFFTYIALSQLVVNTIITCTVGFLIVVSLKSENGVALLIKSVMFYIVICLEVFIYCFAGEYLNMKSKLIGDTVYESLWYDLQPSNCRQVVFLILRSQKGLTLTFGKFSVLSLESFTGVRHSCFIHDNIYFH</sequence>
<evidence type="ECO:0000256" key="5">
    <source>
        <dbReference type="ARBA" id="ARBA00022989"/>
    </source>
</evidence>
<comment type="similarity">
    <text evidence="9">Belongs to the insect chemoreceptor superfamily. Heteromeric odorant receptor channel (TC 1.A.69) family.</text>
</comment>
<feature type="transmembrane region" description="Helical" evidence="9">
    <location>
        <begin position="121"/>
        <end position="143"/>
    </location>
</feature>
<dbReference type="GO" id="GO:0005549">
    <property type="term" value="F:odorant binding"/>
    <property type="evidence" value="ECO:0007669"/>
    <property type="project" value="InterPro"/>
</dbReference>
<organism evidence="10 11">
    <name type="scientific">Dufourea novaeangliae</name>
    <name type="common">Sweat bee</name>
    <dbReference type="NCBI Taxonomy" id="178035"/>
    <lineage>
        <taxon>Eukaryota</taxon>
        <taxon>Metazoa</taxon>
        <taxon>Ecdysozoa</taxon>
        <taxon>Arthropoda</taxon>
        <taxon>Hexapoda</taxon>
        <taxon>Insecta</taxon>
        <taxon>Pterygota</taxon>
        <taxon>Neoptera</taxon>
        <taxon>Endopterygota</taxon>
        <taxon>Hymenoptera</taxon>
        <taxon>Apocrita</taxon>
        <taxon>Aculeata</taxon>
        <taxon>Apoidea</taxon>
        <taxon>Anthophila</taxon>
        <taxon>Halictidae</taxon>
        <taxon>Rophitinae</taxon>
        <taxon>Dufourea</taxon>
    </lineage>
</organism>
<keyword evidence="6 9" id="KW-0472">Membrane</keyword>
<dbReference type="OrthoDB" id="6765072at2759"/>
<dbReference type="PANTHER" id="PTHR21137:SF42">
    <property type="entry name" value="ODORANT RECEPTOR 83A"/>
    <property type="match status" value="1"/>
</dbReference>
<keyword evidence="3 9" id="KW-0812">Transmembrane</keyword>
<keyword evidence="7 9" id="KW-0675">Receptor</keyword>
<proteinExistence type="inferred from homology"/>
<accession>A0A154NYL3</accession>
<dbReference type="GO" id="GO:0005886">
    <property type="term" value="C:plasma membrane"/>
    <property type="evidence" value="ECO:0007669"/>
    <property type="project" value="UniProtKB-SubCell"/>
</dbReference>
<keyword evidence="5 9" id="KW-1133">Transmembrane helix</keyword>
<feature type="transmembrane region" description="Helical" evidence="9">
    <location>
        <begin position="58"/>
        <end position="80"/>
    </location>
</feature>
<comment type="subcellular location">
    <subcellularLocation>
        <location evidence="9">Cell membrane</location>
        <topology evidence="9">Multi-pass membrane protein</topology>
    </subcellularLocation>
    <subcellularLocation>
        <location evidence="1">Membrane</location>
        <topology evidence="1">Multi-pass membrane protein</topology>
    </subcellularLocation>
</comment>
<feature type="transmembrane region" description="Helical" evidence="9">
    <location>
        <begin position="275"/>
        <end position="298"/>
    </location>
</feature>
<dbReference type="STRING" id="178035.A0A154NYL3"/>
<protein>
    <recommendedName>
        <fullName evidence="9">Odorant receptor</fullName>
    </recommendedName>
</protein>
<keyword evidence="4 9" id="KW-0552">Olfaction</keyword>
<evidence type="ECO:0000256" key="1">
    <source>
        <dbReference type="ARBA" id="ARBA00004141"/>
    </source>
</evidence>
<feature type="transmembrane region" description="Helical" evidence="9">
    <location>
        <begin position="242"/>
        <end position="269"/>
    </location>
</feature>
<evidence type="ECO:0000256" key="8">
    <source>
        <dbReference type="ARBA" id="ARBA00023224"/>
    </source>
</evidence>
<evidence type="ECO:0000256" key="3">
    <source>
        <dbReference type="ARBA" id="ARBA00022692"/>
    </source>
</evidence>
<dbReference type="PANTHER" id="PTHR21137">
    <property type="entry name" value="ODORANT RECEPTOR"/>
    <property type="match status" value="1"/>
</dbReference>
<dbReference type="AlphaFoldDB" id="A0A154NYL3"/>
<feature type="transmembrane region" description="Helical" evidence="9">
    <location>
        <begin position="176"/>
        <end position="200"/>
    </location>
</feature>
<dbReference type="EMBL" id="KQ434775">
    <property type="protein sequence ID" value="KZC04108.1"/>
    <property type="molecule type" value="Genomic_DNA"/>
</dbReference>
<dbReference type="Proteomes" id="UP000076502">
    <property type="component" value="Unassembled WGS sequence"/>
</dbReference>
<keyword evidence="8 9" id="KW-0807">Transducer</keyword>